<organism evidence="2 3">
    <name type="scientific">Caenorhabditis japonica</name>
    <dbReference type="NCBI Taxonomy" id="281687"/>
    <lineage>
        <taxon>Eukaryota</taxon>
        <taxon>Metazoa</taxon>
        <taxon>Ecdysozoa</taxon>
        <taxon>Nematoda</taxon>
        <taxon>Chromadorea</taxon>
        <taxon>Rhabditida</taxon>
        <taxon>Rhabditina</taxon>
        <taxon>Rhabditomorpha</taxon>
        <taxon>Rhabditoidea</taxon>
        <taxon>Rhabditidae</taxon>
        <taxon>Peloderinae</taxon>
        <taxon>Caenorhabditis</taxon>
    </lineage>
</organism>
<evidence type="ECO:0000259" key="1">
    <source>
        <dbReference type="Pfam" id="PF14534"/>
    </source>
</evidence>
<dbReference type="InterPro" id="IPR032710">
    <property type="entry name" value="NTF2-like_dom_sf"/>
</dbReference>
<name>A0A8R1DMK9_CAEJA</name>
<feature type="domain" description="DUF4440" evidence="1">
    <location>
        <begin position="26"/>
        <end position="127"/>
    </location>
</feature>
<dbReference type="Proteomes" id="UP000005237">
    <property type="component" value="Unassembled WGS sequence"/>
</dbReference>
<dbReference type="SUPFAM" id="SSF54427">
    <property type="entry name" value="NTF2-like"/>
    <property type="match status" value="1"/>
</dbReference>
<dbReference type="Pfam" id="PF14534">
    <property type="entry name" value="DUF4440"/>
    <property type="match status" value="1"/>
</dbReference>
<dbReference type="Gene3D" id="3.10.450.50">
    <property type="match status" value="1"/>
</dbReference>
<dbReference type="EnsemblMetazoa" id="CJA06959.1">
    <property type="protein sequence ID" value="CJA06959.1"/>
    <property type="gene ID" value="WBGene00126163"/>
</dbReference>
<proteinExistence type="predicted"/>
<evidence type="ECO:0000313" key="3">
    <source>
        <dbReference type="Proteomes" id="UP000005237"/>
    </source>
</evidence>
<dbReference type="InterPro" id="IPR027843">
    <property type="entry name" value="DUF4440"/>
</dbReference>
<sequence>MPAIPTDIGTMDMDLRKTLAPYFSGFNKTTEQADAEGSMKFMHPQGVIVQKNTTSTFGKEALTDLFKRWYKFTGPYYFNRYHEKYSGGGDWIVVEARMELRKVKDDEVILRGEVVHIWKREQDKWLIFYEQYHVDE</sequence>
<dbReference type="PANTHER" id="PTHR31664">
    <property type="entry name" value="PROTEIN CBG16427"/>
    <property type="match status" value="1"/>
</dbReference>
<reference evidence="3" key="1">
    <citation type="submission" date="2010-08" db="EMBL/GenBank/DDBJ databases">
        <authorList>
            <consortium name="Caenorhabditis japonica Sequencing Consortium"/>
            <person name="Wilson R.K."/>
        </authorList>
    </citation>
    <scope>NUCLEOTIDE SEQUENCE [LARGE SCALE GENOMIC DNA]</scope>
    <source>
        <strain evidence="3">DF5081</strain>
    </source>
</reference>
<accession>A0A8R1DMK9</accession>
<keyword evidence="3" id="KW-1185">Reference proteome</keyword>
<protein>
    <recommendedName>
        <fullName evidence="1">DUF4440 domain-containing protein</fullName>
    </recommendedName>
</protein>
<dbReference type="PANTHER" id="PTHR31664:SF6">
    <property type="entry name" value="DUF4440 DOMAIN-CONTAINING PROTEIN"/>
    <property type="match status" value="1"/>
</dbReference>
<reference evidence="2" key="2">
    <citation type="submission" date="2022-06" db="UniProtKB">
        <authorList>
            <consortium name="EnsemblMetazoa"/>
        </authorList>
    </citation>
    <scope>IDENTIFICATION</scope>
    <source>
        <strain evidence="2">DF5081</strain>
    </source>
</reference>
<dbReference type="AlphaFoldDB" id="A0A8R1DMK9"/>
<evidence type="ECO:0000313" key="2">
    <source>
        <dbReference type="EnsemblMetazoa" id="CJA06959.1"/>
    </source>
</evidence>